<comment type="caution">
    <text evidence="2">The sequence shown here is derived from an EMBL/GenBank/DDBJ whole genome shotgun (WGS) entry which is preliminary data.</text>
</comment>
<reference evidence="2" key="1">
    <citation type="submission" date="2020-12" db="EMBL/GenBank/DDBJ databases">
        <authorList>
            <consortium name="Molecular Ecology Group"/>
        </authorList>
    </citation>
    <scope>NUCLEOTIDE SEQUENCE</scope>
    <source>
        <strain evidence="2">TBG_1078</strain>
    </source>
</reference>
<dbReference type="Proteomes" id="UP000645828">
    <property type="component" value="Unassembled WGS sequence"/>
</dbReference>
<evidence type="ECO:0000313" key="2">
    <source>
        <dbReference type="EMBL" id="CAD7669480.1"/>
    </source>
</evidence>
<name>A0A811XVI9_NYCPR</name>
<dbReference type="EMBL" id="CAJHUB010000653">
    <property type="protein sequence ID" value="CAD7669480.1"/>
    <property type="molecule type" value="Genomic_DNA"/>
</dbReference>
<evidence type="ECO:0000313" key="3">
    <source>
        <dbReference type="Proteomes" id="UP000645828"/>
    </source>
</evidence>
<proteinExistence type="predicted"/>
<protein>
    <submittedName>
        <fullName evidence="2">(raccoon dog) hypothetical protein</fullName>
    </submittedName>
</protein>
<feature type="region of interest" description="Disordered" evidence="1">
    <location>
        <begin position="46"/>
        <end position="67"/>
    </location>
</feature>
<gene>
    <name evidence="2" type="ORF">NYPRO_LOCUS2274</name>
</gene>
<keyword evidence="3" id="KW-1185">Reference proteome</keyword>
<accession>A0A811XVI9</accession>
<organism evidence="2 3">
    <name type="scientific">Nyctereutes procyonoides</name>
    <name type="common">Raccoon dog</name>
    <name type="synonym">Canis procyonoides</name>
    <dbReference type="NCBI Taxonomy" id="34880"/>
    <lineage>
        <taxon>Eukaryota</taxon>
        <taxon>Metazoa</taxon>
        <taxon>Chordata</taxon>
        <taxon>Craniata</taxon>
        <taxon>Vertebrata</taxon>
        <taxon>Euteleostomi</taxon>
        <taxon>Mammalia</taxon>
        <taxon>Eutheria</taxon>
        <taxon>Laurasiatheria</taxon>
        <taxon>Carnivora</taxon>
        <taxon>Caniformia</taxon>
        <taxon>Canidae</taxon>
        <taxon>Nyctereutes</taxon>
    </lineage>
</organism>
<evidence type="ECO:0000256" key="1">
    <source>
        <dbReference type="SAM" id="MobiDB-lite"/>
    </source>
</evidence>
<sequence>MEGGAGAPVPQSPTMVAALASQYESALLQKKGVPILGLVLLGTTMATKESRGQVEHPPSAQVMISGS</sequence>
<dbReference type="AlphaFoldDB" id="A0A811XVI9"/>